<organism evidence="2 3">
    <name type="scientific">Candidatus Roizmanbacteria bacterium GW2011_GWC2_35_12</name>
    <dbReference type="NCBI Taxonomy" id="1618485"/>
    <lineage>
        <taxon>Bacteria</taxon>
        <taxon>Candidatus Roizmaniibacteriota</taxon>
    </lineage>
</organism>
<dbReference type="AlphaFoldDB" id="A0A0G0B8X6"/>
<name>A0A0G0B8X6_9BACT</name>
<gene>
    <name evidence="2" type="ORF">UR63_C0043G0019</name>
</gene>
<evidence type="ECO:0000313" key="2">
    <source>
        <dbReference type="EMBL" id="KKP65824.1"/>
    </source>
</evidence>
<dbReference type="EMBL" id="LBPX01000043">
    <property type="protein sequence ID" value="KKP65824.1"/>
    <property type="molecule type" value="Genomic_DNA"/>
</dbReference>
<feature type="region of interest" description="Disordered" evidence="1">
    <location>
        <begin position="1"/>
        <end position="24"/>
    </location>
</feature>
<comment type="caution">
    <text evidence="2">The sequence shown here is derived from an EMBL/GenBank/DDBJ whole genome shotgun (WGS) entry which is preliminary data.</text>
</comment>
<evidence type="ECO:0000313" key="3">
    <source>
        <dbReference type="Proteomes" id="UP000034127"/>
    </source>
</evidence>
<reference evidence="2 3" key="1">
    <citation type="journal article" date="2015" name="Nature">
        <title>rRNA introns, odd ribosomes, and small enigmatic genomes across a large radiation of phyla.</title>
        <authorList>
            <person name="Brown C.T."/>
            <person name="Hug L.A."/>
            <person name="Thomas B.C."/>
            <person name="Sharon I."/>
            <person name="Castelle C.J."/>
            <person name="Singh A."/>
            <person name="Wilkins M.J."/>
            <person name="Williams K.H."/>
            <person name="Banfield J.F."/>
        </authorList>
    </citation>
    <scope>NUCLEOTIDE SEQUENCE [LARGE SCALE GENOMIC DNA]</scope>
</reference>
<sequence length="184" mass="20335">MVETPTKGKPGQFDSSRPQGEPLPTKEIKELVADMKNLRLSFFQSFDLQVNKVDGSFDTKISKGDGISNTDFREPALAFSESNSKKHGGKYVDQRGSGNLVLGEAVAVAYNEPGREPVFMMRGKMGTDGVGRPNPTTFVIKFNNHESVQKLEQLISTGGVILIILLNYLNKYVKKQLRVSLNNL</sequence>
<dbReference type="Proteomes" id="UP000034127">
    <property type="component" value="Unassembled WGS sequence"/>
</dbReference>
<evidence type="ECO:0000256" key="1">
    <source>
        <dbReference type="SAM" id="MobiDB-lite"/>
    </source>
</evidence>
<accession>A0A0G0B8X6</accession>
<proteinExistence type="predicted"/>
<protein>
    <submittedName>
        <fullName evidence="2">Uncharacterized protein</fullName>
    </submittedName>
</protein>